<name>A0ABX1PXX6_9RHOO</name>
<reference evidence="1 2" key="1">
    <citation type="submission" date="2019-12" db="EMBL/GenBank/DDBJ databases">
        <title>Comparative genomics gives insights into the taxonomy of the Azoarcus-Aromatoleum group and reveals separate origins of nif in the plant-associated Azoarcus and non-plant-associated Aromatoleum sub-groups.</title>
        <authorList>
            <person name="Lafos M."/>
            <person name="Maluk M."/>
            <person name="Batista M."/>
            <person name="Junghare M."/>
            <person name="Carmona M."/>
            <person name="Faoro H."/>
            <person name="Cruz L.M."/>
            <person name="Battistoni F."/>
            <person name="De Souza E."/>
            <person name="Pedrosa F."/>
            <person name="Chen W.-M."/>
            <person name="Poole P.S."/>
            <person name="Dixon R.A."/>
            <person name="James E.K."/>
        </authorList>
    </citation>
    <scope>NUCLEOTIDE SEQUENCE [LARGE SCALE GENOMIC DNA]</scope>
    <source>
        <strain evidence="1 2">Td21</strain>
    </source>
</reference>
<protein>
    <recommendedName>
        <fullName evidence="3">Lipoprotein</fullName>
    </recommendedName>
</protein>
<dbReference type="Proteomes" id="UP000623795">
    <property type="component" value="Unassembled WGS sequence"/>
</dbReference>
<evidence type="ECO:0008006" key="3">
    <source>
        <dbReference type="Google" id="ProtNLM"/>
    </source>
</evidence>
<accession>A0ABX1PXX6</accession>
<proteinExistence type="predicted"/>
<dbReference type="RefSeq" id="WP_169254811.1">
    <property type="nucleotide sequence ID" value="NZ_WTVN01000004.1"/>
</dbReference>
<dbReference type="PROSITE" id="PS51257">
    <property type="entry name" value="PROKAR_LIPOPROTEIN"/>
    <property type="match status" value="1"/>
</dbReference>
<dbReference type="EMBL" id="WTVN01000004">
    <property type="protein sequence ID" value="NMG42966.1"/>
    <property type="molecule type" value="Genomic_DNA"/>
</dbReference>
<evidence type="ECO:0000313" key="1">
    <source>
        <dbReference type="EMBL" id="NMG42966.1"/>
    </source>
</evidence>
<evidence type="ECO:0000313" key="2">
    <source>
        <dbReference type="Proteomes" id="UP000623795"/>
    </source>
</evidence>
<gene>
    <name evidence="1" type="ORF">GPA22_04370</name>
</gene>
<sequence>MARTFTKFLATSLVAGLLGGCIVLPLDYDRGGYGHHHRHWGDRGYSDGYRYWDDDSRSWRYRYRR</sequence>
<keyword evidence="2" id="KW-1185">Reference proteome</keyword>
<organism evidence="1 2">
    <name type="scientific">Aromatoleum toluvorans</name>
    <dbReference type="NCBI Taxonomy" id="92002"/>
    <lineage>
        <taxon>Bacteria</taxon>
        <taxon>Pseudomonadati</taxon>
        <taxon>Pseudomonadota</taxon>
        <taxon>Betaproteobacteria</taxon>
        <taxon>Rhodocyclales</taxon>
        <taxon>Rhodocyclaceae</taxon>
        <taxon>Aromatoleum</taxon>
    </lineage>
</organism>
<comment type="caution">
    <text evidence="1">The sequence shown here is derived from an EMBL/GenBank/DDBJ whole genome shotgun (WGS) entry which is preliminary data.</text>
</comment>